<name>A0A6L8WDB2_9PROT</name>
<dbReference type="PANTHER" id="PTHR43586">
    <property type="entry name" value="CYSTEINE DESULFURASE"/>
    <property type="match status" value="1"/>
</dbReference>
<dbReference type="InterPro" id="IPR015422">
    <property type="entry name" value="PyrdxlP-dep_Trfase_small"/>
</dbReference>
<dbReference type="Pfam" id="PF00266">
    <property type="entry name" value="Aminotran_5"/>
    <property type="match status" value="1"/>
</dbReference>
<feature type="domain" description="Aminotransferase class V" evidence="5">
    <location>
        <begin position="21"/>
        <end position="383"/>
    </location>
</feature>
<dbReference type="Gene3D" id="3.40.640.10">
    <property type="entry name" value="Type I PLP-dependent aspartate aminotransferase-like (Major domain)"/>
    <property type="match status" value="1"/>
</dbReference>
<dbReference type="SUPFAM" id="SSF53383">
    <property type="entry name" value="PLP-dependent transferases"/>
    <property type="match status" value="1"/>
</dbReference>
<keyword evidence="6" id="KW-0808">Transferase</keyword>
<dbReference type="AlphaFoldDB" id="A0A6L8WDB2"/>
<dbReference type="Gene3D" id="3.90.1150.10">
    <property type="entry name" value="Aspartate Aminotransferase, domain 1"/>
    <property type="match status" value="1"/>
</dbReference>
<evidence type="ECO:0000256" key="1">
    <source>
        <dbReference type="ARBA" id="ARBA00001933"/>
    </source>
</evidence>
<dbReference type="Proteomes" id="UP000476030">
    <property type="component" value="Unassembled WGS sequence"/>
</dbReference>
<dbReference type="GO" id="GO:0008483">
    <property type="term" value="F:transaminase activity"/>
    <property type="evidence" value="ECO:0007669"/>
    <property type="project" value="UniProtKB-KW"/>
</dbReference>
<dbReference type="PROSITE" id="PS00595">
    <property type="entry name" value="AA_TRANSFER_CLASS_5"/>
    <property type="match status" value="1"/>
</dbReference>
<evidence type="ECO:0000256" key="4">
    <source>
        <dbReference type="RuleBase" id="RU004504"/>
    </source>
</evidence>
<dbReference type="EMBL" id="WTUW01000009">
    <property type="protein sequence ID" value="MZR32137.1"/>
    <property type="molecule type" value="Genomic_DNA"/>
</dbReference>
<gene>
    <name evidence="6" type="ORF">GQE98_15975</name>
</gene>
<organism evidence="6 7">
    <name type="scientific">Sneathiella litorea</name>
    <dbReference type="NCBI Taxonomy" id="2606216"/>
    <lineage>
        <taxon>Bacteria</taxon>
        <taxon>Pseudomonadati</taxon>
        <taxon>Pseudomonadota</taxon>
        <taxon>Alphaproteobacteria</taxon>
        <taxon>Sneathiellales</taxon>
        <taxon>Sneathiellaceae</taxon>
        <taxon>Sneathiella</taxon>
    </lineage>
</organism>
<proteinExistence type="inferred from homology"/>
<protein>
    <submittedName>
        <fullName evidence="6">Aminotransferase class V-fold PLP-dependent enzyme</fullName>
    </submittedName>
</protein>
<dbReference type="InterPro" id="IPR000192">
    <property type="entry name" value="Aminotrans_V_dom"/>
</dbReference>
<sequence>MTLDIDKLRAETPGTRNRLHLNNAGAALMPRPVYEAVKDHLDLELAIGGYEAHARGRAAFERTYDAIAELINCSRSEIALTENATVAWQMAFYGMKFLPGDRILTAEAEYAANVIAYLQVAKRTGVKIDFVPSDESGQMDVAALENMIDDTVKLISITHVPTNGGLINPAVEIGRIARKHDIPYLLDACQSVGQIPVDVAEIGCDMLSVTGRKYLRGPRGTGFLYVRNSFMDKLEPPFLDMHGAEWTSTDGYEMRPDARRFENWEFNVSGFIGLGVAVDYLLDLGIEETSARLCALAATARKKLSQLPEITVRDIGTRKGGIVTFDHVTKSADEIKAHLAEHKINVSVTGLSSTRFDLEKRGIEAMVRASFHYYNTEEEIDRLIEMLNEL</sequence>
<evidence type="ECO:0000256" key="3">
    <source>
        <dbReference type="RuleBase" id="RU004075"/>
    </source>
</evidence>
<evidence type="ECO:0000259" key="5">
    <source>
        <dbReference type="Pfam" id="PF00266"/>
    </source>
</evidence>
<keyword evidence="7" id="KW-1185">Reference proteome</keyword>
<evidence type="ECO:0000313" key="6">
    <source>
        <dbReference type="EMBL" id="MZR32137.1"/>
    </source>
</evidence>
<dbReference type="PANTHER" id="PTHR43586:SF24">
    <property type="entry name" value="BLR4730 PROTEIN"/>
    <property type="match status" value="1"/>
</dbReference>
<evidence type="ECO:0000256" key="2">
    <source>
        <dbReference type="ARBA" id="ARBA00022898"/>
    </source>
</evidence>
<dbReference type="InterPro" id="IPR015421">
    <property type="entry name" value="PyrdxlP-dep_Trfase_major"/>
</dbReference>
<keyword evidence="6" id="KW-0032">Aminotransferase</keyword>
<comment type="cofactor">
    <cofactor evidence="1 4">
        <name>pyridoxal 5'-phosphate</name>
        <dbReference type="ChEBI" id="CHEBI:597326"/>
    </cofactor>
</comment>
<keyword evidence="2" id="KW-0663">Pyridoxal phosphate</keyword>
<evidence type="ECO:0000313" key="7">
    <source>
        <dbReference type="Proteomes" id="UP000476030"/>
    </source>
</evidence>
<dbReference type="InterPro" id="IPR015424">
    <property type="entry name" value="PyrdxlP-dep_Trfase"/>
</dbReference>
<dbReference type="InterPro" id="IPR020578">
    <property type="entry name" value="Aminotrans_V_PyrdxlP_BS"/>
</dbReference>
<reference evidence="6 7" key="1">
    <citation type="submission" date="2019-12" db="EMBL/GenBank/DDBJ databases">
        <title>Snethiella sp. nov. sp. isolated from sea sand.</title>
        <authorList>
            <person name="Kim J."/>
            <person name="Jeong S.E."/>
            <person name="Jung H.S."/>
            <person name="Jeon C.O."/>
        </authorList>
    </citation>
    <scope>NUCLEOTIDE SEQUENCE [LARGE SCALE GENOMIC DNA]</scope>
    <source>
        <strain evidence="6 7">DP05</strain>
    </source>
</reference>
<accession>A0A6L8WDB2</accession>
<comment type="caution">
    <text evidence="6">The sequence shown here is derived from an EMBL/GenBank/DDBJ whole genome shotgun (WGS) entry which is preliminary data.</text>
</comment>
<comment type="similarity">
    <text evidence="3">Belongs to the class-V pyridoxal-phosphate-dependent aminotransferase family.</text>
</comment>